<evidence type="ECO:0000259" key="4">
    <source>
        <dbReference type="Pfam" id="PF13407"/>
    </source>
</evidence>
<dbReference type="GO" id="GO:0030313">
    <property type="term" value="C:cell envelope"/>
    <property type="evidence" value="ECO:0007669"/>
    <property type="project" value="UniProtKB-SubCell"/>
</dbReference>
<evidence type="ECO:0000256" key="3">
    <source>
        <dbReference type="ARBA" id="ARBA00022729"/>
    </source>
</evidence>
<evidence type="ECO:0000256" key="1">
    <source>
        <dbReference type="ARBA" id="ARBA00004196"/>
    </source>
</evidence>
<sequence>MRKKVVVILCMLCAVLGFFTFMSAGKAFRSDWQLPSSVPENQEKPRLVLVTQEMKTPFWNQVAAGASNEAEKEGVSLEVWGSYGNDQDEFLKQIEIALHSKVDGVIVQGLDTEEFKELTKIKAASYGIPVVTVANDVPVAESLRKTYVGSDQFAAGKRLAEQLVDNMGSEGQVVVLTNSEQAYSQQQRLQGMDEVLNAHSGLQVVLVESGDSTEEVIETTQNVLNQVPGADAFIALNANHVGTMMQEISRRSALERFHIYSFDDGADIPALLTQGGLDAVIGQSPEKMGSLSVELIMDWLNNEKVPLDPDGYFTDIRILEGAKKRP</sequence>
<organism evidence="5 6">
    <name type="scientific">Planococcus glaciei</name>
    <dbReference type="NCBI Taxonomy" id="459472"/>
    <lineage>
        <taxon>Bacteria</taxon>
        <taxon>Bacillati</taxon>
        <taxon>Bacillota</taxon>
        <taxon>Bacilli</taxon>
        <taxon>Bacillales</taxon>
        <taxon>Caryophanaceae</taxon>
        <taxon>Planococcus</taxon>
    </lineage>
</organism>
<gene>
    <name evidence="5" type="ORF">HF394_10160</name>
</gene>
<dbReference type="EMBL" id="CP051177">
    <property type="protein sequence ID" value="QKX50915.1"/>
    <property type="molecule type" value="Genomic_DNA"/>
</dbReference>
<dbReference type="PANTHER" id="PTHR46847:SF1">
    <property type="entry name" value="D-ALLOSE-BINDING PERIPLASMIC PROTEIN-RELATED"/>
    <property type="match status" value="1"/>
</dbReference>
<evidence type="ECO:0000313" key="5">
    <source>
        <dbReference type="EMBL" id="QKX50915.1"/>
    </source>
</evidence>
<dbReference type="Proteomes" id="UP000509222">
    <property type="component" value="Chromosome"/>
</dbReference>
<dbReference type="Pfam" id="PF13407">
    <property type="entry name" value="Peripla_BP_4"/>
    <property type="match status" value="1"/>
</dbReference>
<dbReference type="PANTHER" id="PTHR46847">
    <property type="entry name" value="D-ALLOSE-BINDING PERIPLASMIC PROTEIN-RELATED"/>
    <property type="match status" value="1"/>
</dbReference>
<evidence type="ECO:0000256" key="2">
    <source>
        <dbReference type="ARBA" id="ARBA00007639"/>
    </source>
</evidence>
<dbReference type="AlphaFoldDB" id="A0A7H8QC29"/>
<proteinExistence type="inferred from homology"/>
<dbReference type="Gene3D" id="3.40.50.2300">
    <property type="match status" value="2"/>
</dbReference>
<comment type="subcellular location">
    <subcellularLocation>
        <location evidence="1">Cell envelope</location>
    </subcellularLocation>
</comment>
<dbReference type="RefSeq" id="WP_176294516.1">
    <property type="nucleotide sequence ID" value="NZ_CP051177.1"/>
</dbReference>
<name>A0A7H8QC29_9BACL</name>
<protein>
    <submittedName>
        <fullName evidence="5">Sugar ABC transporter substrate-binding protein</fullName>
    </submittedName>
</protein>
<reference evidence="6" key="1">
    <citation type="submission" date="2020-06" db="EMBL/GenBank/DDBJ databases">
        <title>Isolation of Planomicrobium glaciei.</title>
        <authorList>
            <person name="Malisova L."/>
            <person name="Safrankova R."/>
            <person name="Jakubu V."/>
            <person name="Spanelova P."/>
        </authorList>
    </citation>
    <scope>NUCLEOTIDE SEQUENCE [LARGE SCALE GENOMIC DNA]</scope>
    <source>
        <strain evidence="6">NRL-ATB46093</strain>
    </source>
</reference>
<evidence type="ECO:0000313" key="6">
    <source>
        <dbReference type="Proteomes" id="UP000509222"/>
    </source>
</evidence>
<feature type="domain" description="Periplasmic binding protein" evidence="4">
    <location>
        <begin position="49"/>
        <end position="304"/>
    </location>
</feature>
<comment type="similarity">
    <text evidence="2">Belongs to the bacterial solute-binding protein 2 family.</text>
</comment>
<dbReference type="GO" id="GO:0030246">
    <property type="term" value="F:carbohydrate binding"/>
    <property type="evidence" value="ECO:0007669"/>
    <property type="project" value="UniProtKB-ARBA"/>
</dbReference>
<keyword evidence="6" id="KW-1185">Reference proteome</keyword>
<dbReference type="InterPro" id="IPR025997">
    <property type="entry name" value="SBP_2_dom"/>
</dbReference>
<keyword evidence="3" id="KW-0732">Signal</keyword>
<accession>A0A7H8QC29</accession>
<dbReference type="SUPFAM" id="SSF53822">
    <property type="entry name" value="Periplasmic binding protein-like I"/>
    <property type="match status" value="1"/>
</dbReference>
<dbReference type="InterPro" id="IPR028082">
    <property type="entry name" value="Peripla_BP_I"/>
</dbReference>